<organism evidence="2 3">
    <name type="scientific">Clathrospora elynae</name>
    <dbReference type="NCBI Taxonomy" id="706981"/>
    <lineage>
        <taxon>Eukaryota</taxon>
        <taxon>Fungi</taxon>
        <taxon>Dikarya</taxon>
        <taxon>Ascomycota</taxon>
        <taxon>Pezizomycotina</taxon>
        <taxon>Dothideomycetes</taxon>
        <taxon>Pleosporomycetidae</taxon>
        <taxon>Pleosporales</taxon>
        <taxon>Diademaceae</taxon>
        <taxon>Clathrospora</taxon>
    </lineage>
</organism>
<name>A0A6A5S4G9_9PLEO</name>
<keyword evidence="3" id="KW-1185">Reference proteome</keyword>
<dbReference type="Proteomes" id="UP000800038">
    <property type="component" value="Unassembled WGS sequence"/>
</dbReference>
<dbReference type="EMBL" id="ML976407">
    <property type="protein sequence ID" value="KAF1934669.1"/>
    <property type="molecule type" value="Genomic_DNA"/>
</dbReference>
<proteinExistence type="predicted"/>
<dbReference type="SUPFAM" id="SSF49562">
    <property type="entry name" value="C2 domain (Calcium/lipid-binding domain, CaLB)"/>
    <property type="match status" value="1"/>
</dbReference>
<evidence type="ECO:0000313" key="2">
    <source>
        <dbReference type="EMBL" id="KAF1934669.1"/>
    </source>
</evidence>
<dbReference type="InterPro" id="IPR000008">
    <property type="entry name" value="C2_dom"/>
</dbReference>
<reference evidence="2" key="1">
    <citation type="journal article" date="2020" name="Stud. Mycol.">
        <title>101 Dothideomycetes genomes: a test case for predicting lifestyles and emergence of pathogens.</title>
        <authorList>
            <person name="Haridas S."/>
            <person name="Albert R."/>
            <person name="Binder M."/>
            <person name="Bloem J."/>
            <person name="Labutti K."/>
            <person name="Salamov A."/>
            <person name="Andreopoulos B."/>
            <person name="Baker S."/>
            <person name="Barry K."/>
            <person name="Bills G."/>
            <person name="Bluhm B."/>
            <person name="Cannon C."/>
            <person name="Castanera R."/>
            <person name="Culley D."/>
            <person name="Daum C."/>
            <person name="Ezra D."/>
            <person name="Gonzalez J."/>
            <person name="Henrissat B."/>
            <person name="Kuo A."/>
            <person name="Liang C."/>
            <person name="Lipzen A."/>
            <person name="Lutzoni F."/>
            <person name="Magnuson J."/>
            <person name="Mondo S."/>
            <person name="Nolan M."/>
            <person name="Ohm R."/>
            <person name="Pangilinan J."/>
            <person name="Park H.-J."/>
            <person name="Ramirez L."/>
            <person name="Alfaro M."/>
            <person name="Sun H."/>
            <person name="Tritt A."/>
            <person name="Yoshinaga Y."/>
            <person name="Zwiers L.-H."/>
            <person name="Turgeon B."/>
            <person name="Goodwin S."/>
            <person name="Spatafora J."/>
            <person name="Crous P."/>
            <person name="Grigoriev I."/>
        </authorList>
    </citation>
    <scope>NUCLEOTIDE SEQUENCE</scope>
    <source>
        <strain evidence="2">CBS 161.51</strain>
    </source>
</reference>
<dbReference type="OrthoDB" id="8068875at2759"/>
<dbReference type="InterPro" id="IPR035892">
    <property type="entry name" value="C2_domain_sf"/>
</dbReference>
<feature type="non-terminal residue" evidence="2">
    <location>
        <position position="1"/>
    </location>
</feature>
<dbReference type="AlphaFoldDB" id="A0A6A5S4G9"/>
<gene>
    <name evidence="2" type="ORF">EJ02DRAFT_295040</name>
</gene>
<feature type="non-terminal residue" evidence="2">
    <location>
        <position position="53"/>
    </location>
</feature>
<dbReference type="PROSITE" id="PS50004">
    <property type="entry name" value="C2"/>
    <property type="match status" value="1"/>
</dbReference>
<evidence type="ECO:0000313" key="3">
    <source>
        <dbReference type="Proteomes" id="UP000800038"/>
    </source>
</evidence>
<accession>A0A6A5S4G9</accession>
<evidence type="ECO:0000259" key="1">
    <source>
        <dbReference type="PROSITE" id="PS50004"/>
    </source>
</evidence>
<dbReference type="Pfam" id="PF00168">
    <property type="entry name" value="C2"/>
    <property type="match status" value="1"/>
</dbReference>
<sequence>LRVTVVAAYGLYKRDLLGKPNTFVVVTINGKQPCTTRVAKRTLDPHRNETFDL</sequence>
<feature type="domain" description="C2" evidence="1">
    <location>
        <begin position="1"/>
        <end position="53"/>
    </location>
</feature>
<dbReference type="Gene3D" id="2.60.40.150">
    <property type="entry name" value="C2 domain"/>
    <property type="match status" value="1"/>
</dbReference>
<protein>
    <recommendedName>
        <fullName evidence="1">C2 domain-containing protein</fullName>
    </recommendedName>
</protein>